<name>A0A212L9D5_9HYPH</name>
<sequence length="95" mass="10185">MRGGRGGRPIGISRKCKRPPGEEIRWALQFSVDGMGGGMPLQLTCDAGGGASQDGHSKGGGLLRPNRRCPGRRKGRSVLTKAAKWSREEERTIIA</sequence>
<gene>
    <name evidence="2" type="ORF">KL86PLE_130096</name>
</gene>
<feature type="compositionally biased region" description="Gly residues" evidence="1">
    <location>
        <begin position="47"/>
        <end position="62"/>
    </location>
</feature>
<evidence type="ECO:0000256" key="1">
    <source>
        <dbReference type="SAM" id="MobiDB-lite"/>
    </source>
</evidence>
<organism evidence="2">
    <name type="scientific">uncultured Pleomorphomonas sp</name>
    <dbReference type="NCBI Taxonomy" id="442121"/>
    <lineage>
        <taxon>Bacteria</taxon>
        <taxon>Pseudomonadati</taxon>
        <taxon>Pseudomonadota</taxon>
        <taxon>Alphaproteobacteria</taxon>
        <taxon>Hyphomicrobiales</taxon>
        <taxon>Pleomorphomonadaceae</taxon>
        <taxon>Pleomorphomonas</taxon>
        <taxon>environmental samples</taxon>
    </lineage>
</organism>
<accession>A0A212L9D5</accession>
<feature type="compositionally biased region" description="Basic residues" evidence="1">
    <location>
        <begin position="65"/>
        <end position="76"/>
    </location>
</feature>
<feature type="compositionally biased region" description="Basic and acidic residues" evidence="1">
    <location>
        <begin position="85"/>
        <end position="95"/>
    </location>
</feature>
<evidence type="ECO:0000313" key="2">
    <source>
        <dbReference type="EMBL" id="SCM74125.1"/>
    </source>
</evidence>
<protein>
    <submittedName>
        <fullName evidence="2">Uncharacterized protein</fullName>
    </submittedName>
</protein>
<dbReference type="EMBL" id="FMJD01000005">
    <property type="protein sequence ID" value="SCM74125.1"/>
    <property type="molecule type" value="Genomic_DNA"/>
</dbReference>
<dbReference type="AlphaFoldDB" id="A0A212L9D5"/>
<feature type="region of interest" description="Disordered" evidence="1">
    <location>
        <begin position="45"/>
        <end position="95"/>
    </location>
</feature>
<reference evidence="2" key="1">
    <citation type="submission" date="2016-08" db="EMBL/GenBank/DDBJ databases">
        <authorList>
            <person name="Seilhamer J.J."/>
        </authorList>
    </citation>
    <scope>NUCLEOTIDE SEQUENCE</scope>
    <source>
        <strain evidence="2">86</strain>
    </source>
</reference>
<proteinExistence type="predicted"/>